<keyword evidence="2" id="KW-1133">Transmembrane helix</keyword>
<dbReference type="PROSITE" id="PS00022">
    <property type="entry name" value="EGF_1"/>
    <property type="match status" value="1"/>
</dbReference>
<feature type="domain" description="EGF-like" evidence="3 4">
    <location>
        <begin position="164"/>
        <end position="175"/>
    </location>
</feature>
<dbReference type="Pfam" id="PF13385">
    <property type="entry name" value="Laminin_G_3"/>
    <property type="match status" value="1"/>
</dbReference>
<dbReference type="InParanoid" id="D2V6N5"/>
<dbReference type="Proteomes" id="UP000006671">
    <property type="component" value="Unassembled WGS sequence"/>
</dbReference>
<dbReference type="GeneID" id="8861664"/>
<accession>D2V6N5</accession>
<dbReference type="InterPro" id="IPR009030">
    <property type="entry name" value="Growth_fac_rcpt_cys_sf"/>
</dbReference>
<protein>
    <submittedName>
        <fullName evidence="5">Predicted protein</fullName>
    </submittedName>
</protein>
<keyword evidence="6" id="KW-1185">Reference proteome</keyword>
<feature type="transmembrane region" description="Helical" evidence="2">
    <location>
        <begin position="12"/>
        <end position="32"/>
    </location>
</feature>
<evidence type="ECO:0000313" key="6">
    <source>
        <dbReference type="Proteomes" id="UP000006671"/>
    </source>
</evidence>
<dbReference type="VEuPathDB" id="AmoebaDB:NAEGRDRAFT_64504"/>
<reference evidence="5 6" key="1">
    <citation type="journal article" date="2010" name="Cell">
        <title>The genome of Naegleria gruberi illuminates early eukaryotic versatility.</title>
        <authorList>
            <person name="Fritz-Laylin L.K."/>
            <person name="Prochnik S.E."/>
            <person name="Ginger M.L."/>
            <person name="Dacks J.B."/>
            <person name="Carpenter M.L."/>
            <person name="Field M.C."/>
            <person name="Kuo A."/>
            <person name="Paredez A."/>
            <person name="Chapman J."/>
            <person name="Pham J."/>
            <person name="Shu S."/>
            <person name="Neupane R."/>
            <person name="Cipriano M."/>
            <person name="Mancuso J."/>
            <person name="Tu H."/>
            <person name="Salamov A."/>
            <person name="Lindquist E."/>
            <person name="Shapiro H."/>
            <person name="Lucas S."/>
            <person name="Grigoriev I.V."/>
            <person name="Cande W.Z."/>
            <person name="Fulton C."/>
            <person name="Rokhsar D.S."/>
            <person name="Dawson S.C."/>
        </authorList>
    </citation>
    <scope>NUCLEOTIDE SEQUENCE [LARGE SCALE GENOMIC DNA]</scope>
    <source>
        <strain evidence="5 6">NEG-M</strain>
    </source>
</reference>
<dbReference type="SUPFAM" id="SSF49899">
    <property type="entry name" value="Concanavalin A-like lectins/glucanases"/>
    <property type="match status" value="1"/>
</dbReference>
<evidence type="ECO:0000256" key="2">
    <source>
        <dbReference type="SAM" id="Phobius"/>
    </source>
</evidence>
<keyword evidence="1" id="KW-1015">Disulfide bond</keyword>
<keyword evidence="2" id="KW-0472">Membrane</keyword>
<proteinExistence type="predicted"/>
<dbReference type="InterPro" id="IPR013320">
    <property type="entry name" value="ConA-like_dom_sf"/>
</dbReference>
<evidence type="ECO:0000259" key="3">
    <source>
        <dbReference type="PROSITE" id="PS00022"/>
    </source>
</evidence>
<dbReference type="AlphaFoldDB" id="D2V6N5"/>
<dbReference type="EMBL" id="GG738854">
    <property type="protein sequence ID" value="EFC47608.1"/>
    <property type="molecule type" value="Genomic_DNA"/>
</dbReference>
<dbReference type="SUPFAM" id="SSF57184">
    <property type="entry name" value="Growth factor receptor domain"/>
    <property type="match status" value="1"/>
</dbReference>
<evidence type="ECO:0000259" key="4">
    <source>
        <dbReference type="PROSITE" id="PS01186"/>
    </source>
</evidence>
<organism evidence="6">
    <name type="scientific">Naegleria gruberi</name>
    <name type="common">Amoeba</name>
    <dbReference type="NCBI Taxonomy" id="5762"/>
    <lineage>
        <taxon>Eukaryota</taxon>
        <taxon>Discoba</taxon>
        <taxon>Heterolobosea</taxon>
        <taxon>Tetramitia</taxon>
        <taxon>Eutetramitia</taxon>
        <taxon>Vahlkampfiidae</taxon>
        <taxon>Naegleria</taxon>
    </lineage>
</organism>
<dbReference type="Gene3D" id="2.60.120.200">
    <property type="match status" value="1"/>
</dbReference>
<evidence type="ECO:0000313" key="5">
    <source>
        <dbReference type="EMBL" id="EFC47608.1"/>
    </source>
</evidence>
<dbReference type="KEGG" id="ngr:NAEGRDRAFT_64504"/>
<evidence type="ECO:0000256" key="1">
    <source>
        <dbReference type="ARBA" id="ARBA00023157"/>
    </source>
</evidence>
<keyword evidence="2" id="KW-0812">Transmembrane</keyword>
<sequence>MFNKHHRAQSNSIYYSIALLSFCAWLLGTFMIQCTAVCTNNSDCGVRKFLADLKTERGNLMSSYEKLSKGIALLNSTLTNSTTIILNTRVKQLDKLKTAISSLDLEISAIDARCATTVGMDCDSCADGYTNFPTCNVPTCFGISSTNKSSVCSGRGSCISPNTCNCTSPYYGSYCQNTTCTSLPTLIHKYQLVNSNGQDDFGLDLTAYGTISYSSTDVPNGAPKSVVFNGVNTGLSSTTNIAFGPSQTLALWMKKNNANTGIAWSVGTGGPYIEFSAQAFSLYAYGNTKLGTSDAIFTSDVWHHIALVFKTSTVDLYVDGALQKTFAGAAGSPTNRLVFGCYGGACASNYYWAGSMANILYFNSALNAAEVQNVYKATLIC</sequence>
<name>D2V6N5_NAEGR</name>
<dbReference type="PROSITE" id="PS01186">
    <property type="entry name" value="EGF_2"/>
    <property type="match status" value="1"/>
</dbReference>
<dbReference type="Gene3D" id="2.10.25.10">
    <property type="entry name" value="Laminin"/>
    <property type="match status" value="1"/>
</dbReference>
<dbReference type="InterPro" id="IPR000742">
    <property type="entry name" value="EGF"/>
</dbReference>
<dbReference type="OrthoDB" id="10011303at2759"/>
<gene>
    <name evidence="5" type="ORF">NAEGRDRAFT_64504</name>
</gene>
<dbReference type="RefSeq" id="XP_002680352.1">
    <property type="nucleotide sequence ID" value="XM_002680306.1"/>
</dbReference>